<evidence type="ECO:0000313" key="3">
    <source>
        <dbReference type="Proteomes" id="UP000198796"/>
    </source>
</evidence>
<dbReference type="PANTHER" id="PTHR43081:SF1">
    <property type="entry name" value="ADENYLATE CYCLASE, TERMINAL-DIFFERENTIATION SPECIFIC"/>
    <property type="match status" value="1"/>
</dbReference>
<dbReference type="AlphaFoldDB" id="A0A1I0XBI9"/>
<dbReference type="SMART" id="SM00044">
    <property type="entry name" value="CYCc"/>
    <property type="match status" value="1"/>
</dbReference>
<dbReference type="STRING" id="871651.SAMN05421688_2092"/>
<dbReference type="Proteomes" id="UP000198796">
    <property type="component" value="Unassembled WGS sequence"/>
</dbReference>
<dbReference type="RefSeq" id="WP_092064190.1">
    <property type="nucleotide sequence ID" value="NZ_FOJU01000003.1"/>
</dbReference>
<feature type="domain" description="Guanylate cyclase" evidence="1">
    <location>
        <begin position="99"/>
        <end position="225"/>
    </location>
</feature>
<dbReference type="PANTHER" id="PTHR43081">
    <property type="entry name" value="ADENYLATE CYCLASE, TERMINAL-DIFFERENTIATION SPECIFIC-RELATED"/>
    <property type="match status" value="1"/>
</dbReference>
<dbReference type="SUPFAM" id="SSF55073">
    <property type="entry name" value="Nucleotide cyclase"/>
    <property type="match status" value="1"/>
</dbReference>
<accession>A0A1I0XBI9</accession>
<evidence type="ECO:0000259" key="1">
    <source>
        <dbReference type="PROSITE" id="PS50125"/>
    </source>
</evidence>
<dbReference type="InterPro" id="IPR050697">
    <property type="entry name" value="Adenylyl/Guanylyl_Cyclase_3/4"/>
</dbReference>
<dbReference type="CDD" id="cd07302">
    <property type="entry name" value="CHD"/>
    <property type="match status" value="1"/>
</dbReference>
<dbReference type="InterPro" id="IPR029787">
    <property type="entry name" value="Nucleotide_cyclase"/>
</dbReference>
<evidence type="ECO:0000313" key="2">
    <source>
        <dbReference type="EMBL" id="SFA98341.1"/>
    </source>
</evidence>
<reference evidence="2 3" key="1">
    <citation type="submission" date="2016-10" db="EMBL/GenBank/DDBJ databases">
        <authorList>
            <person name="de Groot N.N."/>
        </authorList>
    </citation>
    <scope>NUCLEOTIDE SEQUENCE [LARGE SCALE GENOMIC DNA]</scope>
    <source>
        <strain evidence="2 3">DSM 29316</strain>
    </source>
</reference>
<dbReference type="GO" id="GO:0004016">
    <property type="term" value="F:adenylate cyclase activity"/>
    <property type="evidence" value="ECO:0007669"/>
    <property type="project" value="UniProtKB-ARBA"/>
</dbReference>
<keyword evidence="3" id="KW-1185">Reference proteome</keyword>
<gene>
    <name evidence="2" type="ORF">SAMN05421688_2092</name>
</gene>
<organism evidence="2 3">
    <name type="scientific">Poseidonocella pacifica</name>
    <dbReference type="NCBI Taxonomy" id="871651"/>
    <lineage>
        <taxon>Bacteria</taxon>
        <taxon>Pseudomonadati</taxon>
        <taxon>Pseudomonadota</taxon>
        <taxon>Alphaproteobacteria</taxon>
        <taxon>Rhodobacterales</taxon>
        <taxon>Roseobacteraceae</taxon>
        <taxon>Poseidonocella</taxon>
    </lineage>
</organism>
<dbReference type="InterPro" id="IPR001054">
    <property type="entry name" value="A/G_cyclase"/>
</dbReference>
<dbReference type="EMBL" id="FOJU01000003">
    <property type="protein sequence ID" value="SFA98341.1"/>
    <property type="molecule type" value="Genomic_DNA"/>
</dbReference>
<sequence length="270" mass="29047">MKESKIDPVTPTAPRMDGNEELWRTIFADGHPTLERQHRLFGWLPSAPRCRLCRAPFAGPGGVLTRLRGRRPTPRNRNYCNSCDAFLEAFPGGANVELSLLFADIRNSTEYAQGADPSEVSTRVNRFLDGSTQIITENDGFVMAFYGDCVVAVWPPGYCGPDHAAKALAAGRSIAAHFTHDPDPVPVGIGVHRGDVYIGTVDAARGLFRDVSVFGLEVTVAARLSSVARAGEVLASTDIARGQPGLADAPRQSFDLKGVGRSVATVSIRE</sequence>
<name>A0A1I0XBI9_9RHOB</name>
<dbReference type="OrthoDB" id="341967at2"/>
<protein>
    <submittedName>
        <fullName evidence="2">Adenylate cyclase</fullName>
    </submittedName>
</protein>
<dbReference type="GO" id="GO:0009190">
    <property type="term" value="P:cyclic nucleotide biosynthetic process"/>
    <property type="evidence" value="ECO:0007669"/>
    <property type="project" value="InterPro"/>
</dbReference>
<dbReference type="Gene3D" id="3.30.70.1230">
    <property type="entry name" value="Nucleotide cyclase"/>
    <property type="match status" value="1"/>
</dbReference>
<proteinExistence type="predicted"/>
<dbReference type="Pfam" id="PF00211">
    <property type="entry name" value="Guanylate_cyc"/>
    <property type="match status" value="1"/>
</dbReference>
<dbReference type="GO" id="GO:0035556">
    <property type="term" value="P:intracellular signal transduction"/>
    <property type="evidence" value="ECO:0007669"/>
    <property type="project" value="InterPro"/>
</dbReference>
<dbReference type="PROSITE" id="PS50125">
    <property type="entry name" value="GUANYLATE_CYCLASE_2"/>
    <property type="match status" value="1"/>
</dbReference>